<dbReference type="Gene3D" id="3.60.40.10">
    <property type="entry name" value="PPM-type phosphatase domain"/>
    <property type="match status" value="1"/>
</dbReference>
<feature type="modified residue" description="4-aspartylphosphate" evidence="2">
    <location>
        <position position="58"/>
    </location>
</feature>
<name>A4BJG1_9GAMM</name>
<keyword evidence="1" id="KW-0378">Hydrolase</keyword>
<accession>A4BJG1</accession>
<sequence length="562" mass="63010">MLNQQSVEHMLIIEDDPSLSTSMSEVLAEIGIVIDQAHSCQDAYQFLTDRQYDLILLDNQLGDGEGIDVLRWFHDQPHETDPAIIMISESDEQHYVEECYSLGIVDFLRKPKPLPLLLIKVRKILESHRLKQKAVANQISMNLMLSQMDNEQQMARFIYQHLHQSFHDDIEGLESYIQPHSLFSGDMVMTCIGPNGHCFGLMADATGHGLAAALTMMPVLTVMHTMVVKGFSLGLIAREINRKVNEESPDDRFVAAILFEMDPHRRTLDVWNGGMPPALWVDPDKGIVQRFASRHLPLGILDKDAFDGMVETFSIPNTGHLVAYSDGLVEQRNSIGEPLSQQELERVVELSTPGQLIYHCLELLTHHTDDENLDDDVSLMSWVPEEAIARLVRVPNQTQYTPGHSKWQYCLKGKALSADSIMEMANKVLRRWLVSLETQQRAYTVIAELVNNAFDHGCLGVSSNLKIEDFELYLNARQTAIENLSDDDWIQVCLSMVDNQLNIEVKDSGDGYFGKESAISKLNGLSGRGIGLIRALSSDFVVDPPGNVARSTLSLIGQDSNE</sequence>
<dbReference type="GO" id="GO:0016791">
    <property type="term" value="F:phosphatase activity"/>
    <property type="evidence" value="ECO:0007669"/>
    <property type="project" value="TreeGrafter"/>
</dbReference>
<dbReference type="InterPro" id="IPR036890">
    <property type="entry name" value="HATPase_C_sf"/>
</dbReference>
<dbReference type="OrthoDB" id="9811749at2"/>
<dbReference type="EMBL" id="AAOE01000033">
    <property type="protein sequence ID" value="EAR07733.1"/>
    <property type="molecule type" value="Genomic_DNA"/>
</dbReference>
<dbReference type="Pfam" id="PF00072">
    <property type="entry name" value="Response_reg"/>
    <property type="match status" value="1"/>
</dbReference>
<dbReference type="CDD" id="cd16936">
    <property type="entry name" value="HATPase_RsbW-like"/>
    <property type="match status" value="1"/>
</dbReference>
<dbReference type="PANTHER" id="PTHR43156">
    <property type="entry name" value="STAGE II SPORULATION PROTEIN E-RELATED"/>
    <property type="match status" value="1"/>
</dbReference>
<organism evidence="4 5">
    <name type="scientific">Reinekea blandensis MED297</name>
    <dbReference type="NCBI Taxonomy" id="314283"/>
    <lineage>
        <taxon>Bacteria</taxon>
        <taxon>Pseudomonadati</taxon>
        <taxon>Pseudomonadota</taxon>
        <taxon>Gammaproteobacteria</taxon>
        <taxon>Oceanospirillales</taxon>
        <taxon>Saccharospirillaceae</taxon>
        <taxon>Reinekea</taxon>
    </lineage>
</organism>
<comment type="caution">
    <text evidence="4">The sequence shown here is derived from an EMBL/GenBank/DDBJ whole genome shotgun (WGS) entry which is preliminary data.</text>
</comment>
<dbReference type="Proteomes" id="UP000005953">
    <property type="component" value="Unassembled WGS sequence"/>
</dbReference>
<dbReference type="STRING" id="314283.MED297_02000"/>
<evidence type="ECO:0000313" key="5">
    <source>
        <dbReference type="Proteomes" id="UP000005953"/>
    </source>
</evidence>
<dbReference type="Gene3D" id="3.40.50.2300">
    <property type="match status" value="1"/>
</dbReference>
<proteinExistence type="predicted"/>
<keyword evidence="5" id="KW-1185">Reference proteome</keyword>
<dbReference type="InterPro" id="IPR001932">
    <property type="entry name" value="PPM-type_phosphatase-like_dom"/>
</dbReference>
<dbReference type="RefSeq" id="WP_008046941.1">
    <property type="nucleotide sequence ID" value="NZ_CH724153.1"/>
</dbReference>
<evidence type="ECO:0000259" key="3">
    <source>
        <dbReference type="PROSITE" id="PS50110"/>
    </source>
</evidence>
<dbReference type="SMART" id="SM00331">
    <property type="entry name" value="PP2C_SIG"/>
    <property type="match status" value="1"/>
</dbReference>
<evidence type="ECO:0000256" key="2">
    <source>
        <dbReference type="PROSITE-ProRule" id="PRU00169"/>
    </source>
</evidence>
<dbReference type="PROSITE" id="PS50110">
    <property type="entry name" value="RESPONSE_REGULATORY"/>
    <property type="match status" value="1"/>
</dbReference>
<feature type="domain" description="Response regulatory" evidence="3">
    <location>
        <begin position="9"/>
        <end position="125"/>
    </location>
</feature>
<dbReference type="PANTHER" id="PTHR43156:SF2">
    <property type="entry name" value="STAGE II SPORULATION PROTEIN E"/>
    <property type="match status" value="1"/>
</dbReference>
<dbReference type="InterPro" id="IPR003594">
    <property type="entry name" value="HATPase_dom"/>
</dbReference>
<dbReference type="SUPFAM" id="SSF55874">
    <property type="entry name" value="ATPase domain of HSP90 chaperone/DNA topoisomerase II/histidine kinase"/>
    <property type="match status" value="1"/>
</dbReference>
<dbReference type="Gene3D" id="3.30.565.10">
    <property type="entry name" value="Histidine kinase-like ATPase, C-terminal domain"/>
    <property type="match status" value="1"/>
</dbReference>
<evidence type="ECO:0000313" key="4">
    <source>
        <dbReference type="EMBL" id="EAR07733.1"/>
    </source>
</evidence>
<dbReference type="InterPro" id="IPR052016">
    <property type="entry name" value="Bact_Sigma-Reg"/>
</dbReference>
<dbReference type="InterPro" id="IPR011006">
    <property type="entry name" value="CheY-like_superfamily"/>
</dbReference>
<dbReference type="CDD" id="cd00156">
    <property type="entry name" value="REC"/>
    <property type="match status" value="1"/>
</dbReference>
<dbReference type="GO" id="GO:0000160">
    <property type="term" value="P:phosphorelay signal transduction system"/>
    <property type="evidence" value="ECO:0007669"/>
    <property type="project" value="InterPro"/>
</dbReference>
<evidence type="ECO:0000256" key="1">
    <source>
        <dbReference type="ARBA" id="ARBA00022801"/>
    </source>
</evidence>
<dbReference type="Pfam" id="PF07228">
    <property type="entry name" value="SpoIIE"/>
    <property type="match status" value="1"/>
</dbReference>
<keyword evidence="2" id="KW-0597">Phosphoprotein</keyword>
<dbReference type="SMART" id="SM00448">
    <property type="entry name" value="REC"/>
    <property type="match status" value="1"/>
</dbReference>
<dbReference type="InterPro" id="IPR001789">
    <property type="entry name" value="Sig_transdc_resp-reg_receiver"/>
</dbReference>
<dbReference type="InterPro" id="IPR036457">
    <property type="entry name" value="PPM-type-like_dom_sf"/>
</dbReference>
<protein>
    <submittedName>
        <fullName evidence="4">Response regulator</fullName>
    </submittedName>
</protein>
<dbReference type="AlphaFoldDB" id="A4BJG1"/>
<dbReference type="SUPFAM" id="SSF52172">
    <property type="entry name" value="CheY-like"/>
    <property type="match status" value="1"/>
</dbReference>
<gene>
    <name evidence="4" type="ORF">MED297_02000</name>
</gene>
<dbReference type="Pfam" id="PF13581">
    <property type="entry name" value="HATPase_c_2"/>
    <property type="match status" value="1"/>
</dbReference>
<dbReference type="HOGENOM" id="CLU_000445_43_7_6"/>
<reference evidence="4 5" key="1">
    <citation type="submission" date="2006-02" db="EMBL/GenBank/DDBJ databases">
        <authorList>
            <person name="Pinhassi J."/>
            <person name="Pedros-Alio C."/>
            <person name="Ferriera S."/>
            <person name="Johnson J."/>
            <person name="Kravitz S."/>
            <person name="Halpern A."/>
            <person name="Remington K."/>
            <person name="Beeson K."/>
            <person name="Tran B."/>
            <person name="Rogers Y.-H."/>
            <person name="Friedman R."/>
            <person name="Venter J.C."/>
        </authorList>
    </citation>
    <scope>NUCLEOTIDE SEQUENCE [LARGE SCALE GENOMIC DNA]</scope>
    <source>
        <strain evidence="4 5">MED297</strain>
    </source>
</reference>